<protein>
    <submittedName>
        <fullName evidence="2">Uncharacterized protein</fullName>
    </submittedName>
</protein>
<evidence type="ECO:0000313" key="3">
    <source>
        <dbReference type="Proteomes" id="UP001519460"/>
    </source>
</evidence>
<reference evidence="2 3" key="1">
    <citation type="journal article" date="2023" name="Sci. Data">
        <title>Genome assembly of the Korean intertidal mud-creeper Batillaria attramentaria.</title>
        <authorList>
            <person name="Patra A.K."/>
            <person name="Ho P.T."/>
            <person name="Jun S."/>
            <person name="Lee S.J."/>
            <person name="Kim Y."/>
            <person name="Won Y.J."/>
        </authorList>
    </citation>
    <scope>NUCLEOTIDE SEQUENCE [LARGE SCALE GENOMIC DNA]</scope>
    <source>
        <strain evidence="2">Wonlab-2016</strain>
    </source>
</reference>
<keyword evidence="3" id="KW-1185">Reference proteome</keyword>
<accession>A0ABD0KVK2</accession>
<dbReference type="EMBL" id="JACVVK020000117">
    <property type="protein sequence ID" value="KAK7491249.1"/>
    <property type="molecule type" value="Genomic_DNA"/>
</dbReference>
<dbReference type="AlphaFoldDB" id="A0ABD0KVK2"/>
<dbReference type="Proteomes" id="UP001519460">
    <property type="component" value="Unassembled WGS sequence"/>
</dbReference>
<name>A0ABD0KVK2_9CAEN</name>
<feature type="region of interest" description="Disordered" evidence="1">
    <location>
        <begin position="77"/>
        <end position="104"/>
    </location>
</feature>
<sequence>MQKNNRRKRGRWKCHRAHHCYTFHEAEVPKQISLLLRHGTLHSILHANVKEGEIHAPFSKHTQLVLTDSATIRAADGTSRNVATRGRGGSPHLQSVTSGDIKGP</sequence>
<gene>
    <name evidence="2" type="ORF">BaRGS_00017520</name>
</gene>
<proteinExistence type="predicted"/>
<comment type="caution">
    <text evidence="2">The sequence shown here is derived from an EMBL/GenBank/DDBJ whole genome shotgun (WGS) entry which is preliminary data.</text>
</comment>
<evidence type="ECO:0000256" key="1">
    <source>
        <dbReference type="SAM" id="MobiDB-lite"/>
    </source>
</evidence>
<organism evidence="2 3">
    <name type="scientific">Batillaria attramentaria</name>
    <dbReference type="NCBI Taxonomy" id="370345"/>
    <lineage>
        <taxon>Eukaryota</taxon>
        <taxon>Metazoa</taxon>
        <taxon>Spiralia</taxon>
        <taxon>Lophotrochozoa</taxon>
        <taxon>Mollusca</taxon>
        <taxon>Gastropoda</taxon>
        <taxon>Caenogastropoda</taxon>
        <taxon>Sorbeoconcha</taxon>
        <taxon>Cerithioidea</taxon>
        <taxon>Batillariidae</taxon>
        <taxon>Batillaria</taxon>
    </lineage>
</organism>
<evidence type="ECO:0000313" key="2">
    <source>
        <dbReference type="EMBL" id="KAK7491249.1"/>
    </source>
</evidence>